<feature type="compositionally biased region" description="Polar residues" evidence="1">
    <location>
        <begin position="36"/>
        <end position="45"/>
    </location>
</feature>
<evidence type="ECO:0000313" key="2">
    <source>
        <dbReference type="EMBL" id="KAA6355188.1"/>
    </source>
</evidence>
<name>A0A5J4TAA0_9EUKA</name>
<dbReference type="EMBL" id="SNRW01035024">
    <property type="protein sequence ID" value="KAA6355188.1"/>
    <property type="molecule type" value="Genomic_DNA"/>
</dbReference>
<sequence length="135" mass="15525">MSDELDDFSGNSTNRAVNVKPRRETQGKQLHKQMSKFGQESKTSQGGKGKVEPYAYMQLNPATINRRNQMQTEKGFKDVMDNLSHKRKRLRTASEPRQDRSESKPKVNPFATFRQGKSIKQSLTRSQKKAKSKHK</sequence>
<organism evidence="2 3">
    <name type="scientific">Streblomastix strix</name>
    <dbReference type="NCBI Taxonomy" id="222440"/>
    <lineage>
        <taxon>Eukaryota</taxon>
        <taxon>Metamonada</taxon>
        <taxon>Preaxostyla</taxon>
        <taxon>Oxymonadida</taxon>
        <taxon>Streblomastigidae</taxon>
        <taxon>Streblomastix</taxon>
    </lineage>
</organism>
<proteinExistence type="predicted"/>
<feature type="compositionally biased region" description="Polar residues" evidence="1">
    <location>
        <begin position="60"/>
        <end position="72"/>
    </location>
</feature>
<comment type="caution">
    <text evidence="2">The sequence shown here is derived from an EMBL/GenBank/DDBJ whole genome shotgun (WGS) entry which is preliminary data.</text>
</comment>
<feature type="compositionally biased region" description="Basic and acidic residues" evidence="1">
    <location>
        <begin position="92"/>
        <end position="105"/>
    </location>
</feature>
<dbReference type="AlphaFoldDB" id="A0A5J4TAA0"/>
<evidence type="ECO:0000313" key="3">
    <source>
        <dbReference type="Proteomes" id="UP000324800"/>
    </source>
</evidence>
<feature type="compositionally biased region" description="Basic residues" evidence="1">
    <location>
        <begin position="126"/>
        <end position="135"/>
    </location>
</feature>
<gene>
    <name evidence="2" type="ORF">EZS28_049286</name>
</gene>
<evidence type="ECO:0000256" key="1">
    <source>
        <dbReference type="SAM" id="MobiDB-lite"/>
    </source>
</evidence>
<feature type="region of interest" description="Disordered" evidence="1">
    <location>
        <begin position="1"/>
        <end position="135"/>
    </location>
</feature>
<protein>
    <submittedName>
        <fullName evidence="2">Uncharacterized protein</fullName>
    </submittedName>
</protein>
<accession>A0A5J4TAA0</accession>
<reference evidence="2 3" key="1">
    <citation type="submission" date="2019-03" db="EMBL/GenBank/DDBJ databases">
        <title>Single cell metagenomics reveals metabolic interactions within the superorganism composed of flagellate Streblomastix strix and complex community of Bacteroidetes bacteria on its surface.</title>
        <authorList>
            <person name="Treitli S.C."/>
            <person name="Kolisko M."/>
            <person name="Husnik F."/>
            <person name="Keeling P."/>
            <person name="Hampl V."/>
        </authorList>
    </citation>
    <scope>NUCLEOTIDE SEQUENCE [LARGE SCALE GENOMIC DNA]</scope>
    <source>
        <strain evidence="2">ST1C</strain>
    </source>
</reference>
<feature type="compositionally biased region" description="Basic and acidic residues" evidence="1">
    <location>
        <begin position="74"/>
        <end position="84"/>
    </location>
</feature>
<dbReference type="Proteomes" id="UP000324800">
    <property type="component" value="Unassembled WGS sequence"/>
</dbReference>